<dbReference type="EMBL" id="LSRQ01003632">
    <property type="protein sequence ID" value="OAY71092.1"/>
    <property type="molecule type" value="Genomic_DNA"/>
</dbReference>
<accession>A0A199V1Y3</accession>
<dbReference type="Gene3D" id="3.30.420.10">
    <property type="entry name" value="Ribonuclease H-like superfamily/Ribonuclease H"/>
    <property type="match status" value="1"/>
</dbReference>
<sequence>MTGERWWVPVSKLTLPGIRIRTLSDDIGRFGHRPGVYLSGWVVQWMRESGRCVLCDRQRLRYETTGIRLEHLREAMPLKQAQRKIQDLLRNGEPIWKIRSKDTKARILIGHGLDHDLDCLRVEYPAFLIRDTAKYPPLMKTSKLSNSLKYLTRAYLG</sequence>
<dbReference type="GO" id="GO:0005634">
    <property type="term" value="C:nucleus"/>
    <property type="evidence" value="ECO:0007669"/>
    <property type="project" value="TreeGrafter"/>
</dbReference>
<dbReference type="PANTHER" id="PTHR12801:SF122">
    <property type="entry name" value="RNA EXONUCLEASE 4"/>
    <property type="match status" value="1"/>
</dbReference>
<evidence type="ECO:0000256" key="1">
    <source>
        <dbReference type="ARBA" id="ARBA00022722"/>
    </source>
</evidence>
<dbReference type="SUPFAM" id="SSF53098">
    <property type="entry name" value="Ribonuclease H-like"/>
    <property type="match status" value="1"/>
</dbReference>
<name>A0A199V1Y3_ANACO</name>
<organism evidence="3 4">
    <name type="scientific">Ananas comosus</name>
    <name type="common">Pineapple</name>
    <name type="synonym">Ananas ananas</name>
    <dbReference type="NCBI Taxonomy" id="4615"/>
    <lineage>
        <taxon>Eukaryota</taxon>
        <taxon>Viridiplantae</taxon>
        <taxon>Streptophyta</taxon>
        <taxon>Embryophyta</taxon>
        <taxon>Tracheophyta</taxon>
        <taxon>Spermatophyta</taxon>
        <taxon>Magnoliopsida</taxon>
        <taxon>Liliopsida</taxon>
        <taxon>Poales</taxon>
        <taxon>Bromeliaceae</taxon>
        <taxon>Bromelioideae</taxon>
        <taxon>Ananas</taxon>
    </lineage>
</organism>
<dbReference type="InterPro" id="IPR036397">
    <property type="entry name" value="RNaseH_sf"/>
</dbReference>
<keyword evidence="2" id="KW-0378">Hydrolase</keyword>
<dbReference type="AlphaFoldDB" id="A0A199V1Y3"/>
<evidence type="ECO:0000313" key="3">
    <source>
        <dbReference type="EMBL" id="OAY71092.1"/>
    </source>
</evidence>
<dbReference type="GO" id="GO:0004527">
    <property type="term" value="F:exonuclease activity"/>
    <property type="evidence" value="ECO:0007669"/>
    <property type="project" value="UniProtKB-KW"/>
</dbReference>
<keyword evidence="3" id="KW-0269">Exonuclease</keyword>
<protein>
    <submittedName>
        <fullName evidence="3">RNA exonuclease 4</fullName>
    </submittedName>
</protein>
<dbReference type="Proteomes" id="UP000092600">
    <property type="component" value="Unassembled WGS sequence"/>
</dbReference>
<keyword evidence="1" id="KW-0540">Nuclease</keyword>
<evidence type="ECO:0000256" key="2">
    <source>
        <dbReference type="ARBA" id="ARBA00022801"/>
    </source>
</evidence>
<dbReference type="InterPro" id="IPR047021">
    <property type="entry name" value="REXO1/3/4-like"/>
</dbReference>
<dbReference type="PANTHER" id="PTHR12801">
    <property type="entry name" value="RNA EXONUCLEASE REXO1 / RECO3 FAMILY MEMBER-RELATED"/>
    <property type="match status" value="1"/>
</dbReference>
<dbReference type="InterPro" id="IPR012337">
    <property type="entry name" value="RNaseH-like_sf"/>
</dbReference>
<dbReference type="GO" id="GO:0003676">
    <property type="term" value="F:nucleic acid binding"/>
    <property type="evidence" value="ECO:0007669"/>
    <property type="project" value="InterPro"/>
</dbReference>
<reference evidence="3 4" key="1">
    <citation type="journal article" date="2016" name="DNA Res.">
        <title>The draft genome of MD-2 pineapple using hybrid error correction of long reads.</title>
        <authorList>
            <person name="Redwan R.M."/>
            <person name="Saidin A."/>
            <person name="Kumar S.V."/>
        </authorList>
    </citation>
    <scope>NUCLEOTIDE SEQUENCE [LARGE SCALE GENOMIC DNA]</scope>
    <source>
        <strain evidence="4">cv. MD2</strain>
        <tissue evidence="3">Leaf</tissue>
    </source>
</reference>
<evidence type="ECO:0000313" key="4">
    <source>
        <dbReference type="Proteomes" id="UP000092600"/>
    </source>
</evidence>
<dbReference type="STRING" id="4615.A0A199V1Y3"/>
<comment type="caution">
    <text evidence="3">The sequence shown here is derived from an EMBL/GenBank/DDBJ whole genome shotgun (WGS) entry which is preliminary data.</text>
</comment>
<gene>
    <name evidence="3" type="ORF">ACMD2_23915</name>
</gene>
<proteinExistence type="predicted"/>